<evidence type="ECO:0000256" key="1">
    <source>
        <dbReference type="ARBA" id="ARBA00023015"/>
    </source>
</evidence>
<sequence length="121" mass="13682">MIDFQLDPKTGTPFYRQIIDQIRFGIAAGKLKAGEQLPTVRSLAVDLKINLNTVAKAYRELEIQRVLETQQGSGTFISEIRIQLSDKEKGDKLKEICNEFTSIAFSYGFTIDDIIDQLKNP</sequence>
<dbReference type="SMART" id="SM00345">
    <property type="entry name" value="HTH_GNTR"/>
    <property type="match status" value="1"/>
</dbReference>
<dbReference type="InterPro" id="IPR000524">
    <property type="entry name" value="Tscrpt_reg_HTH_GntR"/>
</dbReference>
<dbReference type="GO" id="GO:0003700">
    <property type="term" value="F:DNA-binding transcription factor activity"/>
    <property type="evidence" value="ECO:0007669"/>
    <property type="project" value="InterPro"/>
</dbReference>
<dbReference type="RefSeq" id="WP_132130710.1">
    <property type="nucleotide sequence ID" value="NZ_CP042432.1"/>
</dbReference>
<proteinExistence type="predicted"/>
<reference evidence="5 6" key="1">
    <citation type="submission" date="2019-03" db="EMBL/GenBank/DDBJ databases">
        <title>Genomic Encyclopedia of Type Strains, Phase IV (KMG-IV): sequencing the most valuable type-strain genomes for metagenomic binning, comparative biology and taxonomic classification.</title>
        <authorList>
            <person name="Goeker M."/>
        </authorList>
    </citation>
    <scope>NUCLEOTIDE SEQUENCE [LARGE SCALE GENOMIC DNA]</scope>
    <source>
        <strain evidence="5 6">DSM 21100</strain>
    </source>
</reference>
<keyword evidence="3" id="KW-0804">Transcription</keyword>
<name>A0A4R3KLJ5_9SPHI</name>
<dbReference type="PANTHER" id="PTHR38445:SF9">
    <property type="entry name" value="HTH-TYPE TRANSCRIPTIONAL REPRESSOR YTRA"/>
    <property type="match status" value="1"/>
</dbReference>
<organism evidence="5 6">
    <name type="scientific">Anseongella ginsenosidimutans</name>
    <dbReference type="NCBI Taxonomy" id="496056"/>
    <lineage>
        <taxon>Bacteria</taxon>
        <taxon>Pseudomonadati</taxon>
        <taxon>Bacteroidota</taxon>
        <taxon>Sphingobacteriia</taxon>
        <taxon>Sphingobacteriales</taxon>
        <taxon>Sphingobacteriaceae</taxon>
        <taxon>Anseongella</taxon>
    </lineage>
</organism>
<keyword evidence="2" id="KW-0238">DNA-binding</keyword>
<evidence type="ECO:0000256" key="2">
    <source>
        <dbReference type="ARBA" id="ARBA00023125"/>
    </source>
</evidence>
<dbReference type="PROSITE" id="PS50949">
    <property type="entry name" value="HTH_GNTR"/>
    <property type="match status" value="1"/>
</dbReference>
<dbReference type="PANTHER" id="PTHR38445">
    <property type="entry name" value="HTH-TYPE TRANSCRIPTIONAL REPRESSOR YTRA"/>
    <property type="match status" value="1"/>
</dbReference>
<dbReference type="OrthoDB" id="9799482at2"/>
<evidence type="ECO:0000313" key="5">
    <source>
        <dbReference type="EMBL" id="TCS84653.1"/>
    </source>
</evidence>
<dbReference type="Gene3D" id="1.10.10.10">
    <property type="entry name" value="Winged helix-like DNA-binding domain superfamily/Winged helix DNA-binding domain"/>
    <property type="match status" value="1"/>
</dbReference>
<dbReference type="InterPro" id="IPR036390">
    <property type="entry name" value="WH_DNA-bd_sf"/>
</dbReference>
<gene>
    <name evidence="5" type="ORF">EDD80_12019</name>
</gene>
<protein>
    <submittedName>
        <fullName evidence="5">GntR family transcriptional regulator</fullName>
    </submittedName>
</protein>
<dbReference type="Pfam" id="PF00392">
    <property type="entry name" value="GntR"/>
    <property type="match status" value="1"/>
</dbReference>
<dbReference type="AlphaFoldDB" id="A0A4R3KLJ5"/>
<evidence type="ECO:0000256" key="3">
    <source>
        <dbReference type="ARBA" id="ARBA00023163"/>
    </source>
</evidence>
<dbReference type="EMBL" id="SMAD01000020">
    <property type="protein sequence ID" value="TCS84653.1"/>
    <property type="molecule type" value="Genomic_DNA"/>
</dbReference>
<dbReference type="SUPFAM" id="SSF46785">
    <property type="entry name" value="Winged helix' DNA-binding domain"/>
    <property type="match status" value="1"/>
</dbReference>
<dbReference type="InterPro" id="IPR036388">
    <property type="entry name" value="WH-like_DNA-bd_sf"/>
</dbReference>
<dbReference type="Proteomes" id="UP000295807">
    <property type="component" value="Unassembled WGS sequence"/>
</dbReference>
<dbReference type="CDD" id="cd07377">
    <property type="entry name" value="WHTH_GntR"/>
    <property type="match status" value="1"/>
</dbReference>
<comment type="caution">
    <text evidence="5">The sequence shown here is derived from an EMBL/GenBank/DDBJ whole genome shotgun (WGS) entry which is preliminary data.</text>
</comment>
<evidence type="ECO:0000313" key="6">
    <source>
        <dbReference type="Proteomes" id="UP000295807"/>
    </source>
</evidence>
<keyword evidence="1" id="KW-0805">Transcription regulation</keyword>
<keyword evidence="6" id="KW-1185">Reference proteome</keyword>
<evidence type="ECO:0000259" key="4">
    <source>
        <dbReference type="PROSITE" id="PS50949"/>
    </source>
</evidence>
<dbReference type="GO" id="GO:0003677">
    <property type="term" value="F:DNA binding"/>
    <property type="evidence" value="ECO:0007669"/>
    <property type="project" value="UniProtKB-KW"/>
</dbReference>
<accession>A0A4R3KLJ5</accession>
<feature type="domain" description="HTH gntR-type" evidence="4">
    <location>
        <begin position="12"/>
        <end position="80"/>
    </location>
</feature>